<dbReference type="InterPro" id="IPR036034">
    <property type="entry name" value="PDZ_sf"/>
</dbReference>
<reference evidence="7 8" key="1">
    <citation type="submission" date="2018-05" db="EMBL/GenBank/DDBJ databases">
        <title>Complete genome sequence of Arcticibacterium luteifluviistationis SM1504T, a cytophagaceae bacterium isolated from Arctic surface seawater.</title>
        <authorList>
            <person name="Li Y."/>
            <person name="Qin Q.-L."/>
        </authorList>
    </citation>
    <scope>NUCLEOTIDE SEQUENCE [LARGE SCALE GENOMIC DNA]</scope>
    <source>
        <strain evidence="7 8">SM1504</strain>
    </source>
</reference>
<accession>A0A2Z4GCS7</accession>
<evidence type="ECO:0000259" key="6">
    <source>
        <dbReference type="PROSITE" id="PS50106"/>
    </source>
</evidence>
<evidence type="ECO:0000256" key="3">
    <source>
        <dbReference type="ARBA" id="ARBA00022801"/>
    </source>
</evidence>
<dbReference type="SMART" id="SM00245">
    <property type="entry name" value="TSPc"/>
    <property type="match status" value="1"/>
</dbReference>
<dbReference type="InterPro" id="IPR041489">
    <property type="entry name" value="PDZ_6"/>
</dbReference>
<dbReference type="InterPro" id="IPR004447">
    <property type="entry name" value="Peptidase_S41A"/>
</dbReference>
<dbReference type="EMBL" id="CP029480">
    <property type="protein sequence ID" value="AWV99112.1"/>
    <property type="molecule type" value="Genomic_DNA"/>
</dbReference>
<sequence>MKKTYRFLVIGLITSTLALVGFKYEDRYFEIAKNLDIFATLFKELNALYVDEINPNKAMRTSITSMLKELDPYTNFYPEDDIEDYRTMATGKYNGIGATVSNVYGDHTVVMIYEGSPADKGGIKIGDVFTEINGVSLAGRDSEQLGRLLKGQTDTEVDLTIKRYGQKKPLELSVKRAVVKTPNVPHYGLINDEVGYIQLNDFSATAASEIKTAFEEMKGQGMKSLVLDLRGNPGGLLNMAIDICNFFIPKGELVVETKGKVGQWNKKYAARFNPIDLEMPIAVLINSGSASASEIVSGTLQDYDRGVVIGQKSFGKGLVQTTRPLSFNTQLKVTTAKYYIPSGRCIQAIDYSHRNADGSVGKVPDSLKSTFYTKNGRPVYDGGGVDPDIDLEPKELSELTAQLISKGVIFDFATQYYFKNELNIPGDNFTPSDDLYTAFKEYVKTSGFAYVNEAEEALAELESLASEDKGYAGFKSSLSPLRTMLNKKKDMDMMTYQDEIKDELALEILSRYHYDNAMKFVSFEKDHEVQEALKLFKDMPRYKSILAGK</sequence>
<dbReference type="Pfam" id="PF03572">
    <property type="entry name" value="Peptidase_S41"/>
    <property type="match status" value="1"/>
</dbReference>
<name>A0A2Z4GCS7_9BACT</name>
<dbReference type="CDD" id="cd06782">
    <property type="entry name" value="cpPDZ_CPP-like"/>
    <property type="match status" value="1"/>
</dbReference>
<dbReference type="Proteomes" id="UP000249873">
    <property type="component" value="Chromosome"/>
</dbReference>
<dbReference type="KEGG" id="als:DJ013_13415"/>
<proteinExistence type="inferred from homology"/>
<dbReference type="Gene3D" id="2.30.42.10">
    <property type="match status" value="1"/>
</dbReference>
<dbReference type="NCBIfam" id="TIGR00225">
    <property type="entry name" value="prc"/>
    <property type="match status" value="1"/>
</dbReference>
<dbReference type="SUPFAM" id="SSF50156">
    <property type="entry name" value="PDZ domain-like"/>
    <property type="match status" value="1"/>
</dbReference>
<evidence type="ECO:0000313" key="8">
    <source>
        <dbReference type="Proteomes" id="UP000249873"/>
    </source>
</evidence>
<gene>
    <name evidence="7" type="ORF">DJ013_13415</name>
</gene>
<keyword evidence="3 5" id="KW-0378">Hydrolase</keyword>
<dbReference type="AlphaFoldDB" id="A0A2Z4GCS7"/>
<dbReference type="GO" id="GO:0006508">
    <property type="term" value="P:proteolysis"/>
    <property type="evidence" value="ECO:0007669"/>
    <property type="project" value="UniProtKB-KW"/>
</dbReference>
<comment type="similarity">
    <text evidence="1 5">Belongs to the peptidase S41A family.</text>
</comment>
<dbReference type="InterPro" id="IPR001478">
    <property type="entry name" value="PDZ"/>
</dbReference>
<dbReference type="InterPro" id="IPR005151">
    <property type="entry name" value="Tail-specific_protease"/>
</dbReference>
<protein>
    <submittedName>
        <fullName evidence="7">Peptidase S41</fullName>
    </submittedName>
</protein>
<dbReference type="CDD" id="cd07560">
    <property type="entry name" value="Peptidase_S41_CPP"/>
    <property type="match status" value="1"/>
</dbReference>
<dbReference type="GO" id="GO:0004175">
    <property type="term" value="F:endopeptidase activity"/>
    <property type="evidence" value="ECO:0007669"/>
    <property type="project" value="TreeGrafter"/>
</dbReference>
<evidence type="ECO:0000256" key="1">
    <source>
        <dbReference type="ARBA" id="ARBA00009179"/>
    </source>
</evidence>
<dbReference type="Gene3D" id="3.90.226.10">
    <property type="entry name" value="2-enoyl-CoA Hydratase, Chain A, domain 1"/>
    <property type="match status" value="1"/>
</dbReference>
<dbReference type="Pfam" id="PF17820">
    <property type="entry name" value="PDZ_6"/>
    <property type="match status" value="1"/>
</dbReference>
<dbReference type="OrthoDB" id="9812068at2"/>
<dbReference type="SUPFAM" id="SSF52096">
    <property type="entry name" value="ClpP/crotonase"/>
    <property type="match status" value="1"/>
</dbReference>
<evidence type="ECO:0000256" key="5">
    <source>
        <dbReference type="RuleBase" id="RU004404"/>
    </source>
</evidence>
<dbReference type="Gene3D" id="3.30.750.44">
    <property type="match status" value="1"/>
</dbReference>
<dbReference type="PANTHER" id="PTHR32060:SF30">
    <property type="entry name" value="CARBOXY-TERMINAL PROCESSING PROTEASE CTPA"/>
    <property type="match status" value="1"/>
</dbReference>
<dbReference type="PROSITE" id="PS50106">
    <property type="entry name" value="PDZ"/>
    <property type="match status" value="1"/>
</dbReference>
<keyword evidence="8" id="KW-1185">Reference proteome</keyword>
<keyword evidence="2 5" id="KW-0645">Protease</keyword>
<dbReference type="SMART" id="SM00228">
    <property type="entry name" value="PDZ"/>
    <property type="match status" value="1"/>
</dbReference>
<dbReference type="GO" id="GO:0008236">
    <property type="term" value="F:serine-type peptidase activity"/>
    <property type="evidence" value="ECO:0007669"/>
    <property type="project" value="UniProtKB-KW"/>
</dbReference>
<organism evidence="7 8">
    <name type="scientific">Arcticibacterium luteifluviistationis</name>
    <dbReference type="NCBI Taxonomy" id="1784714"/>
    <lineage>
        <taxon>Bacteria</taxon>
        <taxon>Pseudomonadati</taxon>
        <taxon>Bacteroidota</taxon>
        <taxon>Cytophagia</taxon>
        <taxon>Cytophagales</taxon>
        <taxon>Leadbetterellaceae</taxon>
        <taxon>Arcticibacterium</taxon>
    </lineage>
</organism>
<evidence type="ECO:0000256" key="4">
    <source>
        <dbReference type="ARBA" id="ARBA00022825"/>
    </source>
</evidence>
<evidence type="ECO:0000313" key="7">
    <source>
        <dbReference type="EMBL" id="AWV99112.1"/>
    </source>
</evidence>
<dbReference type="RefSeq" id="WP_111372305.1">
    <property type="nucleotide sequence ID" value="NZ_CP029480.1"/>
</dbReference>
<keyword evidence="4 5" id="KW-0720">Serine protease</keyword>
<dbReference type="InterPro" id="IPR029045">
    <property type="entry name" value="ClpP/crotonase-like_dom_sf"/>
</dbReference>
<dbReference type="PANTHER" id="PTHR32060">
    <property type="entry name" value="TAIL-SPECIFIC PROTEASE"/>
    <property type="match status" value="1"/>
</dbReference>
<evidence type="ECO:0000256" key="2">
    <source>
        <dbReference type="ARBA" id="ARBA00022670"/>
    </source>
</evidence>
<dbReference type="GO" id="GO:0007165">
    <property type="term" value="P:signal transduction"/>
    <property type="evidence" value="ECO:0007669"/>
    <property type="project" value="TreeGrafter"/>
</dbReference>
<dbReference type="GO" id="GO:0030288">
    <property type="term" value="C:outer membrane-bounded periplasmic space"/>
    <property type="evidence" value="ECO:0007669"/>
    <property type="project" value="TreeGrafter"/>
</dbReference>
<feature type="domain" description="PDZ" evidence="6">
    <location>
        <begin position="85"/>
        <end position="176"/>
    </location>
</feature>